<gene>
    <name evidence="6" type="ORF">A7M90_12585</name>
    <name evidence="3" type="ORF">APD33_15635</name>
    <name evidence="8" type="ORF">B9W25_08400</name>
    <name evidence="7" type="ORF">CV954_015030</name>
    <name evidence="11" type="ORF">EJ062_05765</name>
    <name evidence="5" type="ORF">FPK63_02525</name>
    <name evidence="4" type="ORF">FPK87_10205</name>
    <name evidence="9" type="ORF">FQZ18_08110</name>
    <name evidence="10" type="ORF">J6E47_13095</name>
    <name evidence="1" type="ORF">JHZ39_002412</name>
    <name evidence="2" type="ORF">MKP18_002191</name>
    <name evidence="12" type="ORF">SAMEA104305318_02114</name>
</gene>
<reference evidence="12 17" key="5">
    <citation type="submission" date="2018-07" db="EMBL/GenBank/DDBJ databases">
        <authorList>
            <consortium name="Pathogen Informatics"/>
        </authorList>
    </citation>
    <scope>NUCLEOTIDE SEQUENCE [LARGE SCALE GENOMIC DNA]</scope>
    <source>
        <strain evidence="12 17">4300STDY7045823</strain>
    </source>
</reference>
<dbReference type="Proteomes" id="UP000237823">
    <property type="component" value="Unassembled WGS sequence"/>
</dbReference>
<evidence type="ECO:0000313" key="11">
    <source>
        <dbReference type="EMBL" id="RTQ82314.1"/>
    </source>
</evidence>
<dbReference type="EMBL" id="NEPB01000013">
    <property type="protein sequence ID" value="PRN35330.1"/>
    <property type="molecule type" value="Genomic_DNA"/>
</dbReference>
<reference evidence="3 13" key="1">
    <citation type="submission" date="2015-10" db="EMBL/GenBank/DDBJ databases">
        <title>The utility of whole genome sequencing in characterizing Acinetobacter epidemiology and analyzing hospital outbreaks.</title>
        <authorList>
            <person name="Ozer E.A."/>
            <person name="Fitzpatrick M.A."/>
            <person name="Hauser A.R."/>
        </authorList>
    </citation>
    <scope>NUCLEOTIDE SEQUENCE [LARGE SCALE GENOMIC DNA]</scope>
    <source>
        <strain evidence="3 13">ABBL072</strain>
    </source>
</reference>
<protein>
    <submittedName>
        <fullName evidence="6">Uncharacterized protein</fullName>
    </submittedName>
</protein>
<evidence type="ECO:0000313" key="14">
    <source>
        <dbReference type="Proteomes" id="UP000179937"/>
    </source>
</evidence>
<evidence type="ECO:0000313" key="10">
    <source>
        <dbReference type="EMBL" id="QTK42351.1"/>
    </source>
</evidence>
<dbReference type="EMBL" id="CP061525">
    <property type="protein sequence ID" value="QNV23283.1"/>
    <property type="molecule type" value="Genomic_DNA"/>
</dbReference>
<dbReference type="EMBL" id="AAYLMQ010000029">
    <property type="protein sequence ID" value="EGY2378016.1"/>
    <property type="molecule type" value="Genomic_DNA"/>
</dbReference>
<dbReference type="Proteomes" id="UP000516419">
    <property type="component" value="Chromosome"/>
</dbReference>
<dbReference type="EMBL" id="UFMQ01000008">
    <property type="protein sequence ID" value="SST23740.1"/>
    <property type="molecule type" value="Genomic_DNA"/>
</dbReference>
<dbReference type="EMBL" id="LLGC01000186">
    <property type="protein sequence ID" value="KQE02840.1"/>
    <property type="molecule type" value="Genomic_DNA"/>
</dbReference>
<reference evidence="6 14" key="2">
    <citation type="submission" date="2016-05" db="EMBL/GenBank/DDBJ databases">
        <title>The evolution of Acinetobacter baumannii in vivo.</title>
        <authorList>
            <person name="Hua X."/>
            <person name="Yu Y."/>
        </authorList>
    </citation>
    <scope>NUCLEOTIDE SEQUENCE [LARGE SCALE GENOMIC DNA]</scope>
    <source>
        <strain evidence="6 14">XH647</strain>
    </source>
</reference>
<dbReference type="Proteomes" id="UP000252694">
    <property type="component" value="Unassembled WGS sequence"/>
</dbReference>
<evidence type="ECO:0000313" key="6">
    <source>
        <dbReference type="EMBL" id="OIG74967.1"/>
    </source>
</evidence>
<reference evidence="11 18" key="6">
    <citation type="submission" date="2018-12" db="EMBL/GenBank/DDBJ databases">
        <title>Draft Genome Sequences Human Pathogenic Acinetobacter baumannii Strains.</title>
        <authorList>
            <person name="Madhi M."/>
            <person name="Ronco T."/>
            <person name="Olsen R.H."/>
            <person name="Hassani A."/>
        </authorList>
    </citation>
    <scope>NUCLEOTIDE SEQUENCE [LARGE SCALE GENOMIC DNA]</scope>
    <source>
        <strain evidence="11 18">AB3</strain>
    </source>
</reference>
<reference evidence="4" key="7">
    <citation type="submission" date="2019-07" db="EMBL/GenBank/DDBJ databases">
        <title>Biological characteristics of mucoid Acinetobacter baumannii from a general hospital in China.</title>
        <authorList>
            <person name="Hua X."/>
            <person name="Yu Y."/>
        </authorList>
    </citation>
    <scope>NUCLEOTIDE SEQUENCE</scope>
    <source>
        <strain evidence="4">N41</strain>
        <strain evidence="5">N8</strain>
    </source>
</reference>
<proteinExistence type="predicted"/>
<name>A0A059ZKI3_ACIBA</name>
<dbReference type="EMBL" id="RXLU01000022">
    <property type="protein sequence ID" value="RTQ82314.1"/>
    <property type="molecule type" value="Genomic_DNA"/>
</dbReference>
<dbReference type="EMBL" id="VMAF01000002">
    <property type="protein sequence ID" value="MDR8429972.1"/>
    <property type="molecule type" value="Genomic_DNA"/>
</dbReference>
<dbReference type="RefSeq" id="WP_001240941.1">
    <property type="nucleotide sequence ID" value="NZ_AP024415.1"/>
</dbReference>
<dbReference type="EMBL" id="CP072270">
    <property type="protein sequence ID" value="QTK42351.1"/>
    <property type="molecule type" value="Genomic_DNA"/>
</dbReference>
<dbReference type="Proteomes" id="UP000268239">
    <property type="component" value="Unassembled WGS sequence"/>
</dbReference>
<dbReference type="EMBL" id="ABFEVW030000013">
    <property type="protein sequence ID" value="EMN1071882.1"/>
    <property type="molecule type" value="Genomic_DNA"/>
</dbReference>
<accession>A0A059ZKI3</accession>
<reference evidence="7 15" key="4">
    <citation type="submission" date="2018-02" db="EMBL/GenBank/DDBJ databases">
        <title>Acinetobacter baumanii whole genome sequence.</title>
        <authorList>
            <person name="Qasim Z.J."/>
        </authorList>
    </citation>
    <scope>NUCLEOTIDE SEQUENCE [LARGE SCALE GENOMIC DNA]</scope>
    <source>
        <strain evidence="7 15">ZQ8</strain>
    </source>
</reference>
<dbReference type="PATRIC" id="fig|470.1288.peg.39"/>
<evidence type="ECO:0000313" key="8">
    <source>
        <dbReference type="EMBL" id="PRN35330.1"/>
    </source>
</evidence>
<reference evidence="10" key="10">
    <citation type="submission" date="2021-03" db="EMBL/GenBank/DDBJ databases">
        <title>Complete genome sequencing of Acinetobacter baumannii.</title>
        <authorList>
            <person name="Yadav B."/>
            <person name="Makwana N."/>
            <person name="Kharat A.S."/>
            <person name="Veeraraghavan B."/>
            <person name="Vijayakumar S."/>
            <person name="Priya M."/>
        </authorList>
    </citation>
    <scope>NUCLEOTIDE SEQUENCE</scope>
    <source>
        <strain evidence="10">KSK6</strain>
    </source>
</reference>
<dbReference type="AlphaFoldDB" id="A0A059ZKI3"/>
<dbReference type="Proteomes" id="UP000179937">
    <property type="component" value="Unassembled WGS sequence"/>
</dbReference>
<dbReference type="EMBL" id="VMBB01000013">
    <property type="protein sequence ID" value="MDR8260837.1"/>
    <property type="molecule type" value="Genomic_DNA"/>
</dbReference>
<evidence type="ECO:0000313" key="19">
    <source>
        <dbReference type="Proteomes" id="UP000516419"/>
    </source>
</evidence>
<dbReference type="Proteomes" id="UP000664966">
    <property type="component" value="Chromosome"/>
</dbReference>
<organism evidence="6 14">
    <name type="scientific">Acinetobacter baumannii</name>
    <dbReference type="NCBI Taxonomy" id="470"/>
    <lineage>
        <taxon>Bacteria</taxon>
        <taxon>Pseudomonadati</taxon>
        <taxon>Pseudomonadota</taxon>
        <taxon>Gammaproteobacteria</taxon>
        <taxon>Moraxellales</taxon>
        <taxon>Moraxellaceae</taxon>
        <taxon>Acinetobacter</taxon>
        <taxon>Acinetobacter calcoaceticus/baumannii complex</taxon>
    </lineage>
</organism>
<sequence length="149" mass="16557">MAMKLLPESEGYAVVAGSIQQLSEELYKEYQLSGYSILLDDIVKAFLDEAKYYAGWAVLDCQTKATTSIELNETIELSGDEYVIIQPLVKAHCDLLQARLVEATRGLGVESYGLSVSEAQQNYNEKKDALPKLAFCMAPMSFNFNLGNR</sequence>
<reference evidence="9 19" key="8">
    <citation type="submission" date="2020-09" db="EMBL/GenBank/DDBJ databases">
        <title>Carbapenem-Resistant Acinetobacter baumannii devoid of typical resistance factors.</title>
        <authorList>
            <person name="Hoffmann M."/>
            <person name="Luo Y."/>
            <person name="Strain E."/>
            <person name="Rand H."/>
            <person name="Javkar K.G."/>
        </authorList>
    </citation>
    <scope>NUCLEOTIDE SEQUENCE [LARGE SCALE GENOMIC DNA]</scope>
    <source>
        <strain evidence="9 19">CFSAN093705</strain>
    </source>
</reference>
<evidence type="ECO:0000313" key="17">
    <source>
        <dbReference type="Proteomes" id="UP000252694"/>
    </source>
</evidence>
<evidence type="ECO:0000313" key="1">
    <source>
        <dbReference type="EMBL" id="EGY2378016.1"/>
    </source>
</evidence>
<evidence type="ECO:0000313" key="9">
    <source>
        <dbReference type="EMBL" id="QNV23283.1"/>
    </source>
</evidence>
<dbReference type="Proteomes" id="UP000051449">
    <property type="component" value="Unassembled WGS sequence"/>
</dbReference>
<dbReference type="EMBL" id="LYKI01000003">
    <property type="protein sequence ID" value="OIG74967.1"/>
    <property type="molecule type" value="Genomic_DNA"/>
</dbReference>
<evidence type="ECO:0000313" key="18">
    <source>
        <dbReference type="Proteomes" id="UP000268239"/>
    </source>
</evidence>
<evidence type="ECO:0000313" key="7">
    <source>
        <dbReference type="EMBL" id="PQL81515.1"/>
    </source>
</evidence>
<reference evidence="8 16" key="3">
    <citation type="submission" date="2017-04" db="EMBL/GenBank/DDBJ databases">
        <title>Comparison of Acinetobacter baumannii whole genome sequences from two major hospitals in Kuwait.</title>
        <authorList>
            <person name="Nasser K."/>
            <person name="Habibi N."/>
            <person name="Khan M.W."/>
            <person name="Purohit P."/>
            <person name="Al-Obaid I."/>
            <person name="Dhar R."/>
            <person name="Al-Fouzan W."/>
            <person name="Mustafa A.S."/>
        </authorList>
    </citation>
    <scope>NUCLEOTIDE SEQUENCE [LARGE SCALE GENOMIC DNA]</scope>
    <source>
        <strain evidence="8 16">KUFAR57</strain>
    </source>
</reference>
<evidence type="ECO:0000313" key="16">
    <source>
        <dbReference type="Proteomes" id="UP000237823"/>
    </source>
</evidence>
<dbReference type="EMBL" id="ABFEVW020000013">
    <property type="protein sequence ID" value="EKU3568785.1"/>
    <property type="molecule type" value="Genomic_DNA"/>
</dbReference>
<dbReference type="Proteomes" id="UP000233757">
    <property type="component" value="Unassembled WGS sequence"/>
</dbReference>
<dbReference type="KEGG" id="abw:BL01_00200"/>
<evidence type="ECO:0000313" key="13">
    <source>
        <dbReference type="Proteomes" id="UP000051449"/>
    </source>
</evidence>
<evidence type="ECO:0000313" key="5">
    <source>
        <dbReference type="EMBL" id="MDR8429972.1"/>
    </source>
</evidence>
<reference evidence="1" key="9">
    <citation type="submission" date="2020-12" db="EMBL/GenBank/DDBJ databases">
        <authorList>
            <consortium name="Clinical and Environmental Microbiology Branch: Whole genome sequencing antimicrobial resistance pathogens in the healthcare setting"/>
        </authorList>
    </citation>
    <scope>NUCLEOTIDE SEQUENCE</scope>
    <source>
        <strain evidence="1">2018HL-00813</strain>
        <strain evidence="2">2021GN-00227</strain>
    </source>
</reference>
<dbReference type="GeneID" id="92796723"/>
<dbReference type="EMBL" id="PHJU02000033">
    <property type="protein sequence ID" value="PQL81515.1"/>
    <property type="molecule type" value="Genomic_DNA"/>
</dbReference>
<evidence type="ECO:0000313" key="3">
    <source>
        <dbReference type="EMBL" id="KQE02840.1"/>
    </source>
</evidence>
<evidence type="ECO:0000313" key="2">
    <source>
        <dbReference type="EMBL" id="EKU3568785.1"/>
    </source>
</evidence>
<evidence type="ECO:0000313" key="12">
    <source>
        <dbReference type="EMBL" id="SST23740.1"/>
    </source>
</evidence>
<evidence type="ECO:0000313" key="15">
    <source>
        <dbReference type="Proteomes" id="UP000233757"/>
    </source>
</evidence>
<evidence type="ECO:0000313" key="4">
    <source>
        <dbReference type="EMBL" id="MDR8260837.1"/>
    </source>
</evidence>